<evidence type="ECO:0000313" key="2">
    <source>
        <dbReference type="EMBL" id="NOV43016.1"/>
    </source>
</evidence>
<accession>A0A6M2DA91</accession>
<sequence length="91" mass="10155">MPELSLLTLFIVGNSCGFEHFSREMGYCCVCINCKQAPTSCLHRGVTCIALIKGNVDNKTVTRHLSQSFQAECLLIHLLSSRCRLRSHSLI</sequence>
<feature type="chain" id="PRO_5026860267" evidence="1">
    <location>
        <begin position="18"/>
        <end position="91"/>
    </location>
</feature>
<feature type="signal peptide" evidence="1">
    <location>
        <begin position="1"/>
        <end position="17"/>
    </location>
</feature>
<keyword evidence="1" id="KW-0732">Signal</keyword>
<organism evidence="2">
    <name type="scientific">Rhipicephalus microplus</name>
    <name type="common">Cattle tick</name>
    <name type="synonym">Boophilus microplus</name>
    <dbReference type="NCBI Taxonomy" id="6941"/>
    <lineage>
        <taxon>Eukaryota</taxon>
        <taxon>Metazoa</taxon>
        <taxon>Ecdysozoa</taxon>
        <taxon>Arthropoda</taxon>
        <taxon>Chelicerata</taxon>
        <taxon>Arachnida</taxon>
        <taxon>Acari</taxon>
        <taxon>Parasitiformes</taxon>
        <taxon>Ixodida</taxon>
        <taxon>Ixodoidea</taxon>
        <taxon>Ixodidae</taxon>
        <taxon>Rhipicephalinae</taxon>
        <taxon>Rhipicephalus</taxon>
        <taxon>Boophilus</taxon>
    </lineage>
</organism>
<reference evidence="2" key="1">
    <citation type="submission" date="2019-09" db="EMBL/GenBank/DDBJ databases">
        <title>Organ-specific transcriptomic study of the physiology of the cattle tick, Rhipicephalus microplus.</title>
        <authorList>
            <person name="Tirloni L."/>
            <person name="Braz G."/>
            <person name="Gandara A.C.P."/>
            <person name="Sabadin G.A."/>
            <person name="da Silva R.M."/>
            <person name="Guizzo M.G."/>
            <person name="Machado J.A."/>
            <person name="Costa E.P."/>
            <person name="Gomes H.F."/>
            <person name="Moraes J."/>
            <person name="Mota M.B.S."/>
            <person name="Mesquita R.D."/>
            <person name="Alvarenga P.H."/>
            <person name="Alves F."/>
            <person name="Seixas A."/>
            <person name="da Fonseca R.N."/>
            <person name="Fogaca A."/>
            <person name="Logullo C."/>
            <person name="Tanaka A."/>
            <person name="Daffre S."/>
            <person name="Termignoni C."/>
            <person name="Vaz I.S.Jr."/>
            <person name="Oliveira P.L."/>
            <person name="Ribeiro J.M."/>
        </authorList>
    </citation>
    <scope>NUCLEOTIDE SEQUENCE</scope>
    <source>
        <strain evidence="2">Porto Alegre</strain>
    </source>
</reference>
<dbReference type="EMBL" id="GHWJ01010279">
    <property type="protein sequence ID" value="NOV43016.1"/>
    <property type="molecule type" value="Transcribed_RNA"/>
</dbReference>
<evidence type="ECO:0000256" key="1">
    <source>
        <dbReference type="SAM" id="SignalP"/>
    </source>
</evidence>
<name>A0A6M2DA91_RHIMP</name>
<proteinExistence type="predicted"/>
<protein>
    <submittedName>
        <fullName evidence="2">Putative secreted protein</fullName>
    </submittedName>
</protein>
<dbReference type="AlphaFoldDB" id="A0A6M2DA91"/>